<dbReference type="InterPro" id="IPR035427">
    <property type="entry name" value="Tim10-like_dom_sf"/>
</dbReference>
<evidence type="ECO:0000259" key="11">
    <source>
        <dbReference type="Pfam" id="PF02953"/>
    </source>
</evidence>
<feature type="non-terminal residue" evidence="12">
    <location>
        <position position="1"/>
    </location>
</feature>
<sequence length="96" mass="10165">MASLFGGGSRSVPSGQPDQARLAEAAMELEAVSDLFGRIVNSCHAKCISTRYAEPELNKGESVCVDRCVAKYFSVNEKVQERLQAAQAAGRGVGGM</sequence>
<organism evidence="12 13">
    <name type="scientific">Sporidiobolus salmonicolor</name>
    <name type="common">Yeast-like fungus</name>
    <name type="synonym">Sporobolomyces salmonicolor</name>
    <dbReference type="NCBI Taxonomy" id="5005"/>
    <lineage>
        <taxon>Eukaryota</taxon>
        <taxon>Fungi</taxon>
        <taxon>Dikarya</taxon>
        <taxon>Basidiomycota</taxon>
        <taxon>Pucciniomycotina</taxon>
        <taxon>Microbotryomycetes</taxon>
        <taxon>Sporidiobolales</taxon>
        <taxon>Sporidiobolaceae</taxon>
        <taxon>Sporobolomyces</taxon>
    </lineage>
</organism>
<dbReference type="GO" id="GO:0015031">
    <property type="term" value="P:protein transport"/>
    <property type="evidence" value="ECO:0007669"/>
    <property type="project" value="UniProtKB-KW"/>
</dbReference>
<dbReference type="Pfam" id="PF02953">
    <property type="entry name" value="zf-Tim10_DDP"/>
    <property type="match status" value="1"/>
</dbReference>
<protein>
    <recommendedName>
        <fullName evidence="10">Mitochondrial import inner membrane translocase subunit</fullName>
    </recommendedName>
</protein>
<dbReference type="Proteomes" id="UP000243876">
    <property type="component" value="Unassembled WGS sequence"/>
</dbReference>
<keyword evidence="5" id="KW-0862">Zinc</keyword>
<evidence type="ECO:0000313" key="13">
    <source>
        <dbReference type="Proteomes" id="UP000243876"/>
    </source>
</evidence>
<evidence type="ECO:0000256" key="2">
    <source>
        <dbReference type="ARBA" id="ARBA00022448"/>
    </source>
</evidence>
<dbReference type="PANTHER" id="PTHR11038:SF16">
    <property type="entry name" value="MITOCHONDRIAL IMPORT INNER MEMBRANE TRANSLOCASE SUBUNIT TIM10"/>
    <property type="match status" value="1"/>
</dbReference>
<comment type="function">
    <text evidence="10">Mitochondrial intermembrane chaperone that participates in the import and insertion of some multi-pass transmembrane proteins into the mitochondrial inner membrane. Also required for the transfer of beta-barrel precursors from the TOM complex to the sorting and assembly machinery (SAM complex) of the outer membrane. Acts as a chaperone-like protein that protects the hydrophobic precursors from aggregation and guide them through the mitochondrial intermembrane space.</text>
</comment>
<dbReference type="GO" id="GO:0046872">
    <property type="term" value="F:metal ion binding"/>
    <property type="evidence" value="ECO:0007669"/>
    <property type="project" value="UniProtKB-KW"/>
</dbReference>
<evidence type="ECO:0000256" key="8">
    <source>
        <dbReference type="ARBA" id="ARBA00023128"/>
    </source>
</evidence>
<comment type="domain">
    <text evidence="10">The twin CX3C motif contains 4 conserved Cys residues that form 2 disulfide bonds in the mitochondrial intermembrane space.</text>
</comment>
<evidence type="ECO:0000313" key="12">
    <source>
        <dbReference type="EMBL" id="CEQ41161.1"/>
    </source>
</evidence>
<dbReference type="AlphaFoldDB" id="A0A0D6EMR6"/>
<proteinExistence type="inferred from homology"/>
<keyword evidence="7 10" id="KW-0811">Translocation</keyword>
<evidence type="ECO:0000256" key="3">
    <source>
        <dbReference type="ARBA" id="ARBA00022723"/>
    </source>
</evidence>
<keyword evidence="6 10" id="KW-0653">Protein transport</keyword>
<comment type="subcellular location">
    <subcellularLocation>
        <location evidence="10">Mitochondrion inner membrane</location>
        <topology evidence="10">Peripheral membrane protein</topology>
        <orientation evidence="10">Intermembrane side</orientation>
    </subcellularLocation>
</comment>
<accession>A0A0D6EMR6</accession>
<keyword evidence="4 10" id="KW-0999">Mitochondrion inner membrane</keyword>
<evidence type="ECO:0000256" key="4">
    <source>
        <dbReference type="ARBA" id="ARBA00022792"/>
    </source>
</evidence>
<name>A0A0D6EMR6_SPOSA</name>
<comment type="subunit">
    <text evidence="10">Heterohexamer.</text>
</comment>
<reference evidence="13" key="1">
    <citation type="submission" date="2015-02" db="EMBL/GenBank/DDBJ databases">
        <authorList>
            <person name="Gon?alves P."/>
        </authorList>
    </citation>
    <scope>NUCLEOTIDE SEQUENCE [LARGE SCALE GENOMIC DNA]</scope>
</reference>
<dbReference type="PANTHER" id="PTHR11038">
    <property type="entry name" value="MITOCHONDRIAL IMPORT INNER MEMBRANE TRANSLOCASE SUBUNIT TIM10"/>
    <property type="match status" value="1"/>
</dbReference>
<comment type="similarity">
    <text evidence="1 10">Belongs to the small Tim family.</text>
</comment>
<keyword evidence="3" id="KW-0479">Metal-binding</keyword>
<dbReference type="InterPro" id="IPR004217">
    <property type="entry name" value="Tim10-like"/>
</dbReference>
<dbReference type="SUPFAM" id="SSF144122">
    <property type="entry name" value="Tim10-like"/>
    <property type="match status" value="1"/>
</dbReference>
<keyword evidence="4 10" id="KW-0472">Membrane</keyword>
<evidence type="ECO:0000256" key="10">
    <source>
        <dbReference type="RuleBase" id="RU367043"/>
    </source>
</evidence>
<keyword evidence="13" id="KW-1185">Reference proteome</keyword>
<feature type="domain" description="Tim10-like" evidence="11">
    <location>
        <begin position="23"/>
        <end position="85"/>
    </location>
</feature>
<evidence type="ECO:0000256" key="6">
    <source>
        <dbReference type="ARBA" id="ARBA00022927"/>
    </source>
</evidence>
<keyword evidence="2 10" id="KW-0813">Transport</keyword>
<keyword evidence="8 10" id="KW-0496">Mitochondrion</keyword>
<gene>
    <name evidence="12" type="primary">SPOSA6832_02854</name>
</gene>
<evidence type="ECO:0000256" key="7">
    <source>
        <dbReference type="ARBA" id="ARBA00023010"/>
    </source>
</evidence>
<dbReference type="Gene3D" id="1.10.287.810">
    <property type="entry name" value="Mitochondrial import inner membrane translocase subunit tim13 like domains"/>
    <property type="match status" value="1"/>
</dbReference>
<evidence type="ECO:0000256" key="1">
    <source>
        <dbReference type="ARBA" id="ARBA00006720"/>
    </source>
</evidence>
<dbReference type="EMBL" id="CENE01000012">
    <property type="protein sequence ID" value="CEQ41161.1"/>
    <property type="molecule type" value="Genomic_DNA"/>
</dbReference>
<dbReference type="GO" id="GO:0045039">
    <property type="term" value="P:protein insertion into mitochondrial inner membrane"/>
    <property type="evidence" value="ECO:0007669"/>
    <property type="project" value="TreeGrafter"/>
</dbReference>
<keyword evidence="10" id="KW-0143">Chaperone</keyword>
<keyword evidence="9 10" id="KW-1015">Disulfide bond</keyword>
<dbReference type="GO" id="GO:0005743">
    <property type="term" value="C:mitochondrial inner membrane"/>
    <property type="evidence" value="ECO:0007669"/>
    <property type="project" value="UniProtKB-SubCell"/>
</dbReference>
<evidence type="ECO:0000256" key="9">
    <source>
        <dbReference type="ARBA" id="ARBA00023157"/>
    </source>
</evidence>
<dbReference type="OrthoDB" id="274922at2759"/>
<evidence type="ECO:0000256" key="5">
    <source>
        <dbReference type="ARBA" id="ARBA00022833"/>
    </source>
</evidence>